<sequence length="151" mass="17206">MTIIEEQQREQEQERQQGKEQKREQEQADSMIITMLPSKDLHGPFRVKSLVLRTQKAVVPPKEALLAWEVRTFVDYQGRFQAGEEQSISILPLSFWQCGEVYQLGGNYGGKQCNVSGRLEPITREALGAQTTKNRVTHRDFLQKGPCTSAL</sequence>
<organism evidence="2 3">
    <name type="scientific">Symbiodinium microadriaticum</name>
    <name type="common">Dinoflagellate</name>
    <name type="synonym">Zooxanthella microadriatica</name>
    <dbReference type="NCBI Taxonomy" id="2951"/>
    <lineage>
        <taxon>Eukaryota</taxon>
        <taxon>Sar</taxon>
        <taxon>Alveolata</taxon>
        <taxon>Dinophyceae</taxon>
        <taxon>Suessiales</taxon>
        <taxon>Symbiodiniaceae</taxon>
        <taxon>Symbiodinium</taxon>
    </lineage>
</organism>
<accession>A0A1Q9D3X2</accession>
<proteinExistence type="predicted"/>
<dbReference type="EMBL" id="LSRX01000741">
    <property type="protein sequence ID" value="OLP89826.1"/>
    <property type="molecule type" value="Genomic_DNA"/>
</dbReference>
<evidence type="ECO:0000256" key="1">
    <source>
        <dbReference type="SAM" id="MobiDB-lite"/>
    </source>
</evidence>
<protein>
    <submittedName>
        <fullName evidence="2">Uncharacterized protein</fullName>
    </submittedName>
</protein>
<name>A0A1Q9D3X2_SYMMI</name>
<feature type="region of interest" description="Disordered" evidence="1">
    <location>
        <begin position="1"/>
        <end position="27"/>
    </location>
</feature>
<dbReference type="AlphaFoldDB" id="A0A1Q9D3X2"/>
<feature type="compositionally biased region" description="Basic and acidic residues" evidence="1">
    <location>
        <begin position="1"/>
        <end position="26"/>
    </location>
</feature>
<keyword evidence="3" id="KW-1185">Reference proteome</keyword>
<dbReference type="Proteomes" id="UP000186817">
    <property type="component" value="Unassembled WGS sequence"/>
</dbReference>
<evidence type="ECO:0000313" key="3">
    <source>
        <dbReference type="Proteomes" id="UP000186817"/>
    </source>
</evidence>
<gene>
    <name evidence="2" type="ORF">AK812_SmicGene28669</name>
</gene>
<reference evidence="2 3" key="1">
    <citation type="submission" date="2016-02" db="EMBL/GenBank/DDBJ databases">
        <title>Genome analysis of coral dinoflagellate symbionts highlights evolutionary adaptations to a symbiotic lifestyle.</title>
        <authorList>
            <person name="Aranda M."/>
            <person name="Li Y."/>
            <person name="Liew Y.J."/>
            <person name="Baumgarten S."/>
            <person name="Simakov O."/>
            <person name="Wilson M."/>
            <person name="Piel J."/>
            <person name="Ashoor H."/>
            <person name="Bougouffa S."/>
            <person name="Bajic V.B."/>
            <person name="Ryu T."/>
            <person name="Ravasi T."/>
            <person name="Bayer T."/>
            <person name="Micklem G."/>
            <person name="Kim H."/>
            <person name="Bhak J."/>
            <person name="Lajeunesse T.C."/>
            <person name="Voolstra C.R."/>
        </authorList>
    </citation>
    <scope>NUCLEOTIDE SEQUENCE [LARGE SCALE GENOMIC DNA]</scope>
    <source>
        <strain evidence="2 3">CCMP2467</strain>
    </source>
</reference>
<comment type="caution">
    <text evidence="2">The sequence shown here is derived from an EMBL/GenBank/DDBJ whole genome shotgun (WGS) entry which is preliminary data.</text>
</comment>
<evidence type="ECO:0000313" key="2">
    <source>
        <dbReference type="EMBL" id="OLP89826.1"/>
    </source>
</evidence>